<accession>A0A7K3VT24</accession>
<dbReference type="EMBL" id="WUFV01000039">
    <property type="protein sequence ID" value="NEK20303.1"/>
    <property type="molecule type" value="Genomic_DNA"/>
</dbReference>
<keyword evidence="1" id="KW-1133">Transmembrane helix</keyword>
<organism evidence="2 3">
    <name type="scientific">Rhizobium leguminosarum</name>
    <dbReference type="NCBI Taxonomy" id="384"/>
    <lineage>
        <taxon>Bacteria</taxon>
        <taxon>Pseudomonadati</taxon>
        <taxon>Pseudomonadota</taxon>
        <taxon>Alphaproteobacteria</taxon>
        <taxon>Hyphomicrobiales</taxon>
        <taxon>Rhizobiaceae</taxon>
        <taxon>Rhizobium/Agrobacterium group</taxon>
        <taxon>Rhizobium</taxon>
    </lineage>
</organism>
<gene>
    <name evidence="2" type="ORF">GR257_36695</name>
</gene>
<evidence type="ECO:0000256" key="1">
    <source>
        <dbReference type="SAM" id="Phobius"/>
    </source>
</evidence>
<keyword evidence="1" id="KW-0812">Transmembrane</keyword>
<protein>
    <submittedName>
        <fullName evidence="2">Uncharacterized protein</fullName>
    </submittedName>
</protein>
<evidence type="ECO:0000313" key="2">
    <source>
        <dbReference type="EMBL" id="NEK20303.1"/>
    </source>
</evidence>
<feature type="transmembrane region" description="Helical" evidence="1">
    <location>
        <begin position="6"/>
        <end position="26"/>
    </location>
</feature>
<proteinExistence type="predicted"/>
<dbReference type="AlphaFoldDB" id="A0A7K3VT24"/>
<dbReference type="RefSeq" id="WP_164050572.1">
    <property type="nucleotide sequence ID" value="NZ_WUFV01000039.1"/>
</dbReference>
<comment type="caution">
    <text evidence="2">The sequence shown here is derived from an EMBL/GenBank/DDBJ whole genome shotgun (WGS) entry which is preliminary data.</text>
</comment>
<dbReference type="Proteomes" id="UP000471705">
    <property type="component" value="Unassembled WGS sequence"/>
</dbReference>
<name>A0A7K3VT24_RHILE</name>
<sequence length="53" mass="5689">MDMWVSFLLYLLQYTAFPTMLQIAGLRRCGLARKGIAASAIAAQLTTAAAIAN</sequence>
<keyword evidence="1" id="KW-0472">Membrane</keyword>
<evidence type="ECO:0000313" key="3">
    <source>
        <dbReference type="Proteomes" id="UP000471705"/>
    </source>
</evidence>
<reference evidence="2 3" key="1">
    <citation type="submission" date="2019-12" db="EMBL/GenBank/DDBJ databases">
        <title>Rhizobium genotypes associated with high levels of biological nitrogen fixation by grain legumes in a temperate-maritime cropping system.</title>
        <authorList>
            <person name="Maluk M."/>
            <person name="Francesc Ferrando Molina F."/>
            <person name="Lopez Del Egido L."/>
            <person name="Lafos M."/>
            <person name="Langarica-Fuentes A."/>
            <person name="Gebre Yohannes G."/>
            <person name="Young M.W."/>
            <person name="Martin P."/>
            <person name="Gantlett R."/>
            <person name="Kenicer G."/>
            <person name="Hawes C."/>
            <person name="Begg G.S."/>
            <person name="Quilliam R.S."/>
            <person name="Squire G.R."/>
            <person name="Poole P.S."/>
            <person name="Young P.W."/>
            <person name="Iannetta P.M."/>
            <person name="James E.K."/>
        </authorList>
    </citation>
    <scope>NUCLEOTIDE SEQUENCE [LARGE SCALE GENOMIC DNA]</scope>
    <source>
        <strain evidence="2 3">JHI54</strain>
    </source>
</reference>